<protein>
    <recommendedName>
        <fullName evidence="9">Ribonuclease A-domain domain-containing protein</fullName>
    </recommendedName>
</protein>
<keyword evidence="6 8" id="KW-0378">Hydrolase</keyword>
<evidence type="ECO:0000256" key="6">
    <source>
        <dbReference type="ARBA" id="ARBA00022801"/>
    </source>
</evidence>
<feature type="domain" description="Ribonuclease A-domain" evidence="9">
    <location>
        <begin position="22"/>
        <end position="151"/>
    </location>
</feature>
<evidence type="ECO:0000256" key="8">
    <source>
        <dbReference type="RuleBase" id="RU000651"/>
    </source>
</evidence>
<proteinExistence type="inferred from homology"/>
<keyword evidence="8" id="KW-0732">Signal</keyword>
<comment type="similarity">
    <text evidence="2 8">Belongs to the pancreatic ribonuclease family.</text>
</comment>
<organism evidence="10 11">
    <name type="scientific">Sander lucioperca</name>
    <name type="common">Pike-perch</name>
    <name type="synonym">Perca lucioperca</name>
    <dbReference type="NCBI Taxonomy" id="283035"/>
    <lineage>
        <taxon>Eukaryota</taxon>
        <taxon>Metazoa</taxon>
        <taxon>Chordata</taxon>
        <taxon>Craniata</taxon>
        <taxon>Vertebrata</taxon>
        <taxon>Euteleostomi</taxon>
        <taxon>Actinopterygii</taxon>
        <taxon>Neopterygii</taxon>
        <taxon>Teleostei</taxon>
        <taxon>Neoteleostei</taxon>
        <taxon>Acanthomorphata</taxon>
        <taxon>Eupercaria</taxon>
        <taxon>Perciformes</taxon>
        <taxon>Percoidei</taxon>
        <taxon>Percidae</taxon>
        <taxon>Luciopercinae</taxon>
        <taxon>Sander</taxon>
    </lineage>
</organism>
<accession>A0A8C9ZJC3</accession>
<evidence type="ECO:0000256" key="7">
    <source>
        <dbReference type="ARBA" id="ARBA00023157"/>
    </source>
</evidence>
<dbReference type="AlphaFoldDB" id="A0A8C9ZJC3"/>
<evidence type="ECO:0000256" key="1">
    <source>
        <dbReference type="ARBA" id="ARBA00004613"/>
    </source>
</evidence>
<name>A0A8C9ZJC3_SANLU</name>
<dbReference type="GeneTree" id="ENSGT01100000263801"/>
<dbReference type="GO" id="GO:0050829">
    <property type="term" value="P:defense response to Gram-negative bacterium"/>
    <property type="evidence" value="ECO:0007669"/>
    <property type="project" value="TreeGrafter"/>
</dbReference>
<dbReference type="SMART" id="SM00092">
    <property type="entry name" value="RNAse_Pc"/>
    <property type="match status" value="1"/>
</dbReference>
<dbReference type="PANTHER" id="PTHR11437:SF10">
    <property type="entry name" value="ANGIOGENIN-RELATED"/>
    <property type="match status" value="1"/>
</dbReference>
<dbReference type="GO" id="GO:0050830">
    <property type="term" value="P:defense response to Gram-positive bacterium"/>
    <property type="evidence" value="ECO:0007669"/>
    <property type="project" value="TreeGrafter"/>
</dbReference>
<dbReference type="Pfam" id="PF00074">
    <property type="entry name" value="RnaseA"/>
    <property type="match status" value="1"/>
</dbReference>
<evidence type="ECO:0000256" key="2">
    <source>
        <dbReference type="ARBA" id="ARBA00005600"/>
    </source>
</evidence>
<comment type="subcellular location">
    <subcellularLocation>
        <location evidence="1">Secreted</location>
    </subcellularLocation>
</comment>
<keyword evidence="7" id="KW-1015">Disulfide bond</keyword>
<evidence type="ECO:0000313" key="10">
    <source>
        <dbReference type="Ensembl" id="ENSSLUP00000042041.1"/>
    </source>
</evidence>
<dbReference type="InterPro" id="IPR036816">
    <property type="entry name" value="RNaseA-like_dom_sf"/>
</dbReference>
<dbReference type="Ensembl" id="ENSSLUT00000043368.1">
    <property type="protein sequence ID" value="ENSSLUP00000042041.1"/>
    <property type="gene ID" value="ENSSLUG00000018638.1"/>
</dbReference>
<dbReference type="GO" id="GO:0005576">
    <property type="term" value="C:extracellular region"/>
    <property type="evidence" value="ECO:0007669"/>
    <property type="project" value="UniProtKB-SubCell"/>
</dbReference>
<dbReference type="GO" id="GO:0004540">
    <property type="term" value="F:RNA nuclease activity"/>
    <property type="evidence" value="ECO:0007669"/>
    <property type="project" value="TreeGrafter"/>
</dbReference>
<dbReference type="InterPro" id="IPR001427">
    <property type="entry name" value="RNaseA"/>
</dbReference>
<dbReference type="InterPro" id="IPR023412">
    <property type="entry name" value="RNaseA_domain"/>
</dbReference>
<keyword evidence="4 8" id="KW-0540">Nuclease</keyword>
<dbReference type="SUPFAM" id="SSF54076">
    <property type="entry name" value="RNase A-like"/>
    <property type="match status" value="1"/>
</dbReference>
<dbReference type="GO" id="GO:0001525">
    <property type="term" value="P:angiogenesis"/>
    <property type="evidence" value="ECO:0007669"/>
    <property type="project" value="TreeGrafter"/>
</dbReference>
<dbReference type="GO" id="GO:0016787">
    <property type="term" value="F:hydrolase activity"/>
    <property type="evidence" value="ECO:0007669"/>
    <property type="project" value="UniProtKB-KW"/>
</dbReference>
<keyword evidence="3" id="KW-0964">Secreted</keyword>
<evidence type="ECO:0000313" key="11">
    <source>
        <dbReference type="Proteomes" id="UP000694568"/>
    </source>
</evidence>
<keyword evidence="11" id="KW-1185">Reference proteome</keyword>
<evidence type="ECO:0000259" key="9">
    <source>
        <dbReference type="SMART" id="SM00092"/>
    </source>
</evidence>
<dbReference type="PROSITE" id="PS00127">
    <property type="entry name" value="RNASE_PANCREATIC"/>
    <property type="match status" value="1"/>
</dbReference>
<feature type="signal peptide" evidence="8">
    <location>
        <begin position="1"/>
        <end position="26"/>
    </location>
</feature>
<evidence type="ECO:0000256" key="4">
    <source>
        <dbReference type="ARBA" id="ARBA00022722"/>
    </source>
</evidence>
<dbReference type="GO" id="GO:0004519">
    <property type="term" value="F:endonuclease activity"/>
    <property type="evidence" value="ECO:0007669"/>
    <property type="project" value="UniProtKB-KW"/>
</dbReference>
<dbReference type="Proteomes" id="UP000694568">
    <property type="component" value="Unplaced"/>
</dbReference>
<evidence type="ECO:0000256" key="3">
    <source>
        <dbReference type="ARBA" id="ARBA00022525"/>
    </source>
</evidence>
<feature type="chain" id="PRO_5034324925" description="Ribonuclease A-domain domain-containing protein" evidence="8">
    <location>
        <begin position="27"/>
        <end position="155"/>
    </location>
</feature>
<sequence>MKISIFAGVLLISAALIFLGPDTADATSFDTRHVNMGMKADQCTAVMNEGIRRLNQANTFCKSTNTFLTGDNAYHTGTICRSGERGKVWPQNHNLRISLDIYPLVECNLKNKGAKYPDCDYTGVAYTNRTIIVSCTSDKGGGVPFHIEGNLVKYK</sequence>
<keyword evidence="5 8" id="KW-0255">Endonuclease</keyword>
<reference evidence="10" key="2">
    <citation type="submission" date="2025-09" db="UniProtKB">
        <authorList>
            <consortium name="Ensembl"/>
        </authorList>
    </citation>
    <scope>IDENTIFICATION</scope>
</reference>
<reference evidence="10" key="1">
    <citation type="submission" date="2025-08" db="UniProtKB">
        <authorList>
            <consortium name="Ensembl"/>
        </authorList>
    </citation>
    <scope>IDENTIFICATION</scope>
</reference>
<dbReference type="Gene3D" id="3.10.130.10">
    <property type="entry name" value="Ribonuclease A-like domain"/>
    <property type="match status" value="1"/>
</dbReference>
<dbReference type="InterPro" id="IPR023411">
    <property type="entry name" value="RNaseA_AS"/>
</dbReference>
<dbReference type="PANTHER" id="PTHR11437">
    <property type="entry name" value="RIBONUCLEASE"/>
    <property type="match status" value="1"/>
</dbReference>
<evidence type="ECO:0000256" key="5">
    <source>
        <dbReference type="ARBA" id="ARBA00022759"/>
    </source>
</evidence>
<dbReference type="GO" id="GO:0003676">
    <property type="term" value="F:nucleic acid binding"/>
    <property type="evidence" value="ECO:0007669"/>
    <property type="project" value="InterPro"/>
</dbReference>